<evidence type="ECO:0000313" key="1">
    <source>
        <dbReference type="EMBL" id="KAB1978807.1"/>
    </source>
</evidence>
<comment type="caution">
    <text evidence="1">The sequence shown here is derived from an EMBL/GenBank/DDBJ whole genome shotgun (WGS) entry which is preliminary data.</text>
</comment>
<reference evidence="1 2" key="1">
    <citation type="submission" date="2019-09" db="EMBL/GenBank/DDBJ databases">
        <title>Isolation and identification of active actinomycetes.</title>
        <authorList>
            <person name="Yu Z."/>
            <person name="Han C."/>
            <person name="Yu B."/>
        </authorList>
    </citation>
    <scope>NUCLEOTIDE SEQUENCE [LARGE SCALE GENOMIC DNA]</scope>
    <source>
        <strain evidence="1 2">NEAU-H2</strain>
    </source>
</reference>
<accession>A0A7J5D6S6</accession>
<dbReference type="EMBL" id="WBKG01000047">
    <property type="protein sequence ID" value="KAB1978807.1"/>
    <property type="molecule type" value="Genomic_DNA"/>
</dbReference>
<dbReference type="AlphaFoldDB" id="A0A7J5D6S6"/>
<evidence type="ECO:0000313" key="2">
    <source>
        <dbReference type="Proteomes" id="UP000442990"/>
    </source>
</evidence>
<dbReference type="Proteomes" id="UP000442990">
    <property type="component" value="Unassembled WGS sequence"/>
</dbReference>
<protein>
    <submittedName>
        <fullName evidence="1">Uncharacterized protein</fullName>
    </submittedName>
</protein>
<proteinExistence type="predicted"/>
<sequence>MTVAMTDALDEQAPLIVLLGDGDMAVDFLPDQNGSLPDREALDELDELGYELRPPATLGGDLNVVADLVFGGVIKAALDLGLDHAVRALKRSRAQREQAPEQVRQRVSQAVARARTDAQDVVVQEPVRAGDGWEVRFTVDGVAGKALVEGNGAVVVLDFSPGGGTEPS</sequence>
<keyword evidence="2" id="KW-1185">Reference proteome</keyword>
<name>A0A7J5D6S6_9ACTN</name>
<organism evidence="1 2">
    <name type="scientific">Streptomyces triticiradicis</name>
    <dbReference type="NCBI Taxonomy" id="2651189"/>
    <lineage>
        <taxon>Bacteria</taxon>
        <taxon>Bacillati</taxon>
        <taxon>Actinomycetota</taxon>
        <taxon>Actinomycetes</taxon>
        <taxon>Kitasatosporales</taxon>
        <taxon>Streptomycetaceae</taxon>
        <taxon>Streptomyces</taxon>
    </lineage>
</organism>
<dbReference type="RefSeq" id="WP_151473949.1">
    <property type="nucleotide sequence ID" value="NZ_WBKG01000047.1"/>
</dbReference>
<gene>
    <name evidence="1" type="ORF">F8144_37735</name>
</gene>